<evidence type="ECO:0000256" key="4">
    <source>
        <dbReference type="ARBA" id="ARBA00022679"/>
    </source>
</evidence>
<name>A0ABM8WS74_9BURK</name>
<dbReference type="EC" id="2.7.13.3" evidence="2"/>
<dbReference type="EMBL" id="CAJZAI010000003">
    <property type="protein sequence ID" value="CAG9170306.1"/>
    <property type="molecule type" value="Genomic_DNA"/>
</dbReference>
<evidence type="ECO:0000313" key="11">
    <source>
        <dbReference type="EMBL" id="CAG9170306.1"/>
    </source>
</evidence>
<dbReference type="GO" id="GO:0004673">
    <property type="term" value="F:protein histidine kinase activity"/>
    <property type="evidence" value="ECO:0007669"/>
    <property type="project" value="UniProtKB-EC"/>
</dbReference>
<dbReference type="PROSITE" id="PS50109">
    <property type="entry name" value="HIS_KIN"/>
    <property type="match status" value="1"/>
</dbReference>
<keyword evidence="3 6" id="KW-0597">Phosphoprotein</keyword>
<feature type="modified residue" description="4-aspartylphosphate" evidence="6">
    <location>
        <position position="961"/>
    </location>
</feature>
<dbReference type="InterPro" id="IPR036641">
    <property type="entry name" value="HPT_dom_sf"/>
</dbReference>
<keyword evidence="4 11" id="KW-0808">Transferase</keyword>
<dbReference type="CDD" id="cd16922">
    <property type="entry name" value="HATPase_EvgS-ArcB-TorS-like"/>
    <property type="match status" value="1"/>
</dbReference>
<keyword evidence="5 11" id="KW-0418">Kinase</keyword>
<dbReference type="InterPro" id="IPR003594">
    <property type="entry name" value="HATPase_dom"/>
</dbReference>
<dbReference type="InterPro" id="IPR005467">
    <property type="entry name" value="His_kinase_dom"/>
</dbReference>
<sequence>MQQILDSTRVSLASAFDTLADNARRQQHLYSATIAVLIALVVFAGIVLAALETDKHLSQQQGQVARYVASISQRLESEAAFLKRSVLSVRRYHEAGPAQMPDAATVQSVRATGLARITDKLAGHDYYLMATAATRQAWGTSLPVQLARLQQIALGTLATQQAFGLDHWVYVLSLENDSAAILARQPSAAQATVPIRPALIDTLRDTITQAMLDRSGHAVPPGDEQVWAGPIRDPLTGTMAMLSVGAAYSGDTPTVLIAASVPVGDFLAQLERPGEAALLALLNPADEVIDVAAPALPVEGPVADAILSQARRQPHNTSHYTSHFTRRGVLMVQPLQPGFGTLVCFLPYGLLVPALAPELAVILGVGLLLIGAIVLSARYWDRQLLRRTHSEAARALENEILNQILVSATPVGLCIVRQRDYLVLTSNQLAQALLRLDEAGTLPTQVTEAFERPPLGTEAGQLAPITRFTVPAPPAPDDGAGAQRYLQVTYAPARYHDDKVLFCAVQDVTTQQALEQQLRSAQQATEAMMRARSSFFAAMSHEIRTPLNALIGNLELLARSPGLDSHTQRLQALGTAAEGLRRIVNDILDFSKIDAGKLQLASKPFRLAEALEGLALTYAPMAAERGIRLRLQLAPGLDREVCGDRMRLMQVVNNLLNNAFKFTTSGRITLSGSYGPDAHGLHMLTCRVSDSGIGMPPALIERIFQPFVQGDAVGTSRHGGTGLGLSICTRLCELMGGSIGVQSVQDVGSAFTITVPLPPAAGHAGSDTQRARHGSVMVLCHDGGTGECLEAWLAAAGWRTHVLASLAAAREHLEGHHPQVIVATEDYHPDSLEVLHDLSSAPVVWITPDGPHRPRRRTPGVLEVTSFNHDAMLACVASAAEGLPERPALPSATGVADRPAGLAPLPDARGLTVLVAEDNPLNQTLVSEQLRTLGCQPVIADNGKQALAVAESTHVDAVLTDIHMPVMNGYALLDALRALHPNLPVLAFSALAQQEQSEDWQQRGFSGYITKPASLHELGQALQALRGPQTHDADEPAMPPSDSHEASTASANQGRYARLLREQLQTDLPALAGILSAKDVGALQAWAHRAASGFRIVRQEDLHAHCREVEQLCLGESLWSPAIATSGEALQALALRYAGEDLAATAPGWP</sequence>
<dbReference type="PROSITE" id="PS50110">
    <property type="entry name" value="RESPONSE_REGULATORY"/>
    <property type="match status" value="1"/>
</dbReference>
<dbReference type="PANTHER" id="PTHR43047">
    <property type="entry name" value="TWO-COMPONENT HISTIDINE PROTEIN KINASE"/>
    <property type="match status" value="1"/>
</dbReference>
<evidence type="ECO:0000256" key="8">
    <source>
        <dbReference type="SAM" id="Phobius"/>
    </source>
</evidence>
<proteinExistence type="predicted"/>
<evidence type="ECO:0000259" key="9">
    <source>
        <dbReference type="PROSITE" id="PS50109"/>
    </source>
</evidence>
<feature type="transmembrane region" description="Helical" evidence="8">
    <location>
        <begin position="335"/>
        <end position="355"/>
    </location>
</feature>
<feature type="transmembrane region" description="Helical" evidence="8">
    <location>
        <begin position="361"/>
        <end position="380"/>
    </location>
</feature>
<keyword evidence="8" id="KW-0472">Membrane</keyword>
<evidence type="ECO:0000256" key="3">
    <source>
        <dbReference type="ARBA" id="ARBA00022553"/>
    </source>
</evidence>
<dbReference type="Pfam" id="PF00512">
    <property type="entry name" value="HisKA"/>
    <property type="match status" value="1"/>
</dbReference>
<dbReference type="Gene3D" id="3.30.565.10">
    <property type="entry name" value="Histidine kinase-like ATPase, C-terminal domain"/>
    <property type="match status" value="1"/>
</dbReference>
<dbReference type="SMART" id="SM00387">
    <property type="entry name" value="HATPase_c"/>
    <property type="match status" value="1"/>
</dbReference>
<evidence type="ECO:0000256" key="5">
    <source>
        <dbReference type="ARBA" id="ARBA00022777"/>
    </source>
</evidence>
<evidence type="ECO:0000256" key="6">
    <source>
        <dbReference type="PROSITE-ProRule" id="PRU00169"/>
    </source>
</evidence>
<dbReference type="SMART" id="SM00448">
    <property type="entry name" value="REC"/>
    <property type="match status" value="1"/>
</dbReference>
<dbReference type="SUPFAM" id="SSF47226">
    <property type="entry name" value="Histidine-containing phosphotransfer domain, HPT domain"/>
    <property type="match status" value="1"/>
</dbReference>
<dbReference type="InterPro" id="IPR011006">
    <property type="entry name" value="CheY-like_superfamily"/>
</dbReference>
<keyword evidence="12" id="KW-1185">Reference proteome</keyword>
<keyword evidence="8" id="KW-1133">Transmembrane helix</keyword>
<dbReference type="SUPFAM" id="SSF55874">
    <property type="entry name" value="ATPase domain of HSP90 chaperone/DNA topoisomerase II/histidine kinase"/>
    <property type="match status" value="1"/>
</dbReference>
<dbReference type="InterPro" id="IPR004358">
    <property type="entry name" value="Sig_transdc_His_kin-like_C"/>
</dbReference>
<dbReference type="SUPFAM" id="SSF52172">
    <property type="entry name" value="CheY-like"/>
    <property type="match status" value="1"/>
</dbReference>
<dbReference type="CDD" id="cd17546">
    <property type="entry name" value="REC_hyHK_CKI1_RcsC-like"/>
    <property type="match status" value="1"/>
</dbReference>
<evidence type="ECO:0000259" key="10">
    <source>
        <dbReference type="PROSITE" id="PS50110"/>
    </source>
</evidence>
<dbReference type="Gene3D" id="3.40.50.2300">
    <property type="match status" value="1"/>
</dbReference>
<dbReference type="RefSeq" id="WP_224079205.1">
    <property type="nucleotide sequence ID" value="NZ_CAJZAI010000003.1"/>
</dbReference>
<accession>A0ABM8WS74</accession>
<dbReference type="Proteomes" id="UP000727654">
    <property type="component" value="Unassembled WGS sequence"/>
</dbReference>
<feature type="domain" description="Response regulatory" evidence="10">
    <location>
        <begin position="912"/>
        <end position="1026"/>
    </location>
</feature>
<gene>
    <name evidence="11" type="primary">rcsC_4</name>
    <name evidence="11" type="ORF">LMG23992_01542</name>
</gene>
<dbReference type="InterPro" id="IPR001789">
    <property type="entry name" value="Sig_transdc_resp-reg_receiver"/>
</dbReference>
<dbReference type="Gene3D" id="1.10.287.130">
    <property type="match status" value="1"/>
</dbReference>
<dbReference type="InterPro" id="IPR036890">
    <property type="entry name" value="HATPase_C_sf"/>
</dbReference>
<dbReference type="CDD" id="cd00082">
    <property type="entry name" value="HisKA"/>
    <property type="match status" value="1"/>
</dbReference>
<dbReference type="SUPFAM" id="SSF47384">
    <property type="entry name" value="Homodimeric domain of signal transducing histidine kinase"/>
    <property type="match status" value="1"/>
</dbReference>
<dbReference type="SMART" id="SM00388">
    <property type="entry name" value="HisKA"/>
    <property type="match status" value="1"/>
</dbReference>
<evidence type="ECO:0000256" key="1">
    <source>
        <dbReference type="ARBA" id="ARBA00000085"/>
    </source>
</evidence>
<dbReference type="Gene3D" id="3.30.450.20">
    <property type="entry name" value="PAS domain"/>
    <property type="match status" value="1"/>
</dbReference>
<feature type="transmembrane region" description="Helical" evidence="8">
    <location>
        <begin position="29"/>
        <end position="51"/>
    </location>
</feature>
<reference evidence="11 12" key="1">
    <citation type="submission" date="2021-08" db="EMBL/GenBank/DDBJ databases">
        <authorList>
            <person name="Peeters C."/>
        </authorList>
    </citation>
    <scope>NUCLEOTIDE SEQUENCE [LARGE SCALE GENOMIC DNA]</scope>
    <source>
        <strain evidence="11 12">LMG 23992</strain>
    </source>
</reference>
<keyword evidence="8" id="KW-0812">Transmembrane</keyword>
<dbReference type="PANTHER" id="PTHR43047:SF64">
    <property type="entry name" value="HISTIDINE KINASE CONTAINING CHEY-HOMOLOGOUS RECEIVER DOMAIN AND PAS DOMAIN-RELATED"/>
    <property type="match status" value="1"/>
</dbReference>
<evidence type="ECO:0000313" key="12">
    <source>
        <dbReference type="Proteomes" id="UP000727654"/>
    </source>
</evidence>
<feature type="region of interest" description="Disordered" evidence="7">
    <location>
        <begin position="1028"/>
        <end position="1052"/>
    </location>
</feature>
<comment type="catalytic activity">
    <reaction evidence="1">
        <text>ATP + protein L-histidine = ADP + protein N-phospho-L-histidine.</text>
        <dbReference type="EC" id="2.7.13.3"/>
    </reaction>
</comment>
<dbReference type="Pfam" id="PF00072">
    <property type="entry name" value="Response_reg"/>
    <property type="match status" value="1"/>
</dbReference>
<evidence type="ECO:0000256" key="2">
    <source>
        <dbReference type="ARBA" id="ARBA00012438"/>
    </source>
</evidence>
<organism evidence="11 12">
    <name type="scientific">Cupriavidus laharis</name>
    <dbReference type="NCBI Taxonomy" id="151654"/>
    <lineage>
        <taxon>Bacteria</taxon>
        <taxon>Pseudomonadati</taxon>
        <taxon>Pseudomonadota</taxon>
        <taxon>Betaproteobacteria</taxon>
        <taxon>Burkholderiales</taxon>
        <taxon>Burkholderiaceae</taxon>
        <taxon>Cupriavidus</taxon>
    </lineage>
</organism>
<evidence type="ECO:0000256" key="7">
    <source>
        <dbReference type="SAM" id="MobiDB-lite"/>
    </source>
</evidence>
<feature type="domain" description="Histidine kinase" evidence="9">
    <location>
        <begin position="538"/>
        <end position="759"/>
    </location>
</feature>
<dbReference type="InterPro" id="IPR003661">
    <property type="entry name" value="HisK_dim/P_dom"/>
</dbReference>
<dbReference type="Pfam" id="PF02518">
    <property type="entry name" value="HATPase_c"/>
    <property type="match status" value="1"/>
</dbReference>
<protein>
    <recommendedName>
        <fullName evidence="2">histidine kinase</fullName>
        <ecNumber evidence="2">2.7.13.3</ecNumber>
    </recommendedName>
</protein>
<dbReference type="PRINTS" id="PR00344">
    <property type="entry name" value="BCTRLSENSOR"/>
</dbReference>
<dbReference type="InterPro" id="IPR036097">
    <property type="entry name" value="HisK_dim/P_sf"/>
</dbReference>
<comment type="caution">
    <text evidence="11">The sequence shown here is derived from an EMBL/GenBank/DDBJ whole genome shotgun (WGS) entry which is preliminary data.</text>
</comment>